<sequence length="115" mass="13114">MEIKRFETTERMSKAVVHNNTLYLCGQVHAEGDIKEQTAKVLEKIEDLLNKYGSDKNHMLSVTIYIKDMKDFADMNSVWDAWIEEGFAPARACVEAKMARECLLVEMSVVAAIKE</sequence>
<dbReference type="Proteomes" id="UP000245695">
    <property type="component" value="Chromosome 1"/>
</dbReference>
<proteinExistence type="inferred from homology"/>
<keyword evidence="3" id="KW-1185">Reference proteome</keyword>
<dbReference type="RefSeq" id="WP_092924866.1">
    <property type="nucleotide sequence ID" value="NZ_FJTZ01000012.1"/>
</dbReference>
<dbReference type="EMBL" id="LN650648">
    <property type="protein sequence ID" value="CEI73493.1"/>
    <property type="molecule type" value="Genomic_DNA"/>
</dbReference>
<dbReference type="InterPro" id="IPR019897">
    <property type="entry name" value="RidA_CS"/>
</dbReference>
<dbReference type="PANTHER" id="PTHR47328:SF1">
    <property type="entry name" value="RUTC FAMILY PROTEIN YOAB"/>
    <property type="match status" value="1"/>
</dbReference>
<comment type="similarity">
    <text evidence="1">Belongs to the RutC family.</text>
</comment>
<dbReference type="InterPro" id="IPR006175">
    <property type="entry name" value="YjgF/YER057c/UK114"/>
</dbReference>
<dbReference type="PANTHER" id="PTHR47328">
    <property type="match status" value="1"/>
</dbReference>
<dbReference type="SUPFAM" id="SSF55298">
    <property type="entry name" value="YjgF-like"/>
    <property type="match status" value="1"/>
</dbReference>
<dbReference type="PROSITE" id="PS01094">
    <property type="entry name" value="UPF0076"/>
    <property type="match status" value="1"/>
</dbReference>
<dbReference type="Pfam" id="PF01042">
    <property type="entry name" value="Ribonuc_L-PSP"/>
    <property type="match status" value="1"/>
</dbReference>
<gene>
    <name evidence="2" type="ORF">FRIFI_1965</name>
</gene>
<dbReference type="CDD" id="cd06150">
    <property type="entry name" value="YjgF_YER057c_UK114_like_2"/>
    <property type="match status" value="1"/>
</dbReference>
<accession>A0A2P2BSY6</accession>
<dbReference type="Gene3D" id="3.30.1330.40">
    <property type="entry name" value="RutC-like"/>
    <property type="match status" value="1"/>
</dbReference>
<dbReference type="InterPro" id="IPR035959">
    <property type="entry name" value="RutC-like_sf"/>
</dbReference>
<dbReference type="KEGG" id="rhom:FRIFI_1965"/>
<organism evidence="2 3">
    <name type="scientific">Romboutsia hominis</name>
    <dbReference type="NCBI Taxonomy" id="1507512"/>
    <lineage>
        <taxon>Bacteria</taxon>
        <taxon>Bacillati</taxon>
        <taxon>Bacillota</taxon>
        <taxon>Clostridia</taxon>
        <taxon>Peptostreptococcales</taxon>
        <taxon>Peptostreptococcaceae</taxon>
        <taxon>Romboutsia</taxon>
    </lineage>
</organism>
<evidence type="ECO:0000313" key="3">
    <source>
        <dbReference type="Proteomes" id="UP000245695"/>
    </source>
</evidence>
<dbReference type="InterPro" id="IPR035709">
    <property type="entry name" value="YoaB-like"/>
</dbReference>
<protein>
    <submittedName>
        <fullName evidence="2">Endoribonuclease L-PSP</fullName>
    </submittedName>
</protein>
<dbReference type="AlphaFoldDB" id="A0A2P2BSY6"/>
<evidence type="ECO:0000256" key="1">
    <source>
        <dbReference type="ARBA" id="ARBA00010552"/>
    </source>
</evidence>
<evidence type="ECO:0000313" key="2">
    <source>
        <dbReference type="EMBL" id="CEI73493.1"/>
    </source>
</evidence>
<reference evidence="2 3" key="1">
    <citation type="submission" date="2014-09" db="EMBL/GenBank/DDBJ databases">
        <authorList>
            <person name="Hornung B.V."/>
        </authorList>
    </citation>
    <scope>NUCLEOTIDE SEQUENCE [LARGE SCALE GENOMIC DNA]</scope>
    <source>
        <strain evidence="2 3">FRIFI</strain>
    </source>
</reference>
<name>A0A2P2BSY6_9FIRM</name>